<dbReference type="Pfam" id="PF23780">
    <property type="entry name" value="S-AdoMet_lyase"/>
    <property type="match status" value="1"/>
</dbReference>
<dbReference type="Proteomes" id="UP000325714">
    <property type="component" value="Segment"/>
</dbReference>
<gene>
    <name evidence="1" type="ORF">pEpSNUABM09_03</name>
</gene>
<dbReference type="EMBL" id="MN184885">
    <property type="protein sequence ID" value="QEQ94701.1"/>
    <property type="molecule type" value="Genomic_DNA"/>
</dbReference>
<dbReference type="InterPro" id="IPR057548">
    <property type="entry name" value="S-AdoMet_lyase-like"/>
</dbReference>
<name>A0A5J6DAD7_9CAUD</name>
<evidence type="ECO:0000313" key="1">
    <source>
        <dbReference type="EMBL" id="QEQ94701.1"/>
    </source>
</evidence>
<dbReference type="GO" id="GO:0016787">
    <property type="term" value="F:hydrolase activity"/>
    <property type="evidence" value="ECO:0007669"/>
    <property type="project" value="UniProtKB-KW"/>
</dbReference>
<keyword evidence="1" id="KW-0378">Hydrolase</keyword>
<proteinExistence type="predicted"/>
<sequence length="158" mass="18193">MNIMIHTNEPANQFFVYLSAYRSYESQEVNEKMTKGLISEVRKYPGMYGVIVREDVQGCFKEAGAEHASIERTIVVRCRSEYERDHLTYLACRVYNQDCVLVVNSQTHTASFANIEMVGEYPLSHPEVRVVQAGTFVQQDTGSEYYSMIDGVRWEVQE</sequence>
<keyword evidence="2" id="KW-1185">Reference proteome</keyword>
<evidence type="ECO:0000313" key="2">
    <source>
        <dbReference type="Proteomes" id="UP000325714"/>
    </source>
</evidence>
<reference evidence="1 2" key="1">
    <citation type="submission" date="2019-07" db="EMBL/GenBank/DDBJ databases">
        <title>Complete genome sequence of bacteriophage infecting Erwinia pyrifoliae.</title>
        <authorList>
            <person name="Kim S.G."/>
            <person name="Park S.C."/>
        </authorList>
    </citation>
    <scope>NUCLEOTIDE SEQUENCE [LARGE SCALE GENOMIC DNA]</scope>
</reference>
<protein>
    <submittedName>
        <fullName evidence="1">Putative S-adenosyl-L-methionine hydrolase</fullName>
    </submittedName>
</protein>
<organism evidence="1 2">
    <name type="scientific">Erwinia phage pEp_SNUABM_09</name>
    <dbReference type="NCBI Taxonomy" id="2601644"/>
    <lineage>
        <taxon>Viruses</taxon>
        <taxon>Duplodnaviria</taxon>
        <taxon>Heunggongvirae</taxon>
        <taxon>Uroviricota</taxon>
        <taxon>Caudoviricetes</taxon>
        <taxon>Autographivirales</taxon>
        <taxon>Autotranscriptaviridae</taxon>
        <taxon>Studiervirinae</taxon>
        <taxon>Snaubvirus</taxon>
        <taxon>Snaubvirus pEpSNUABM09</taxon>
    </lineage>
</organism>
<accession>A0A5J6DAD7</accession>